<evidence type="ECO:0000256" key="2">
    <source>
        <dbReference type="ARBA" id="ARBA00001946"/>
    </source>
</evidence>
<evidence type="ECO:0000256" key="3">
    <source>
        <dbReference type="ARBA" id="ARBA00005582"/>
    </source>
</evidence>
<keyword evidence="7" id="KW-0464">Manganese</keyword>
<dbReference type="InterPro" id="IPR039121">
    <property type="entry name" value="NUDT19"/>
</dbReference>
<keyword evidence="9" id="KW-1185">Reference proteome</keyword>
<proteinExistence type="inferred from homology"/>
<name>A0AAV4F4U4_9GAST</name>
<dbReference type="GO" id="GO:0046872">
    <property type="term" value="F:metal ion binding"/>
    <property type="evidence" value="ECO:0007669"/>
    <property type="project" value="UniProtKB-KW"/>
</dbReference>
<sequence length="411" mass="46556">MAAVLKHWRESATLILVTSKVSQGVQVNLGRAAVGQKPPPSSDSGVSLSGGPGTNFDVLMMKRSGKSKFMPDLHVFPGGVADNSDFSSRWLTVFKKLGSETQKALFSHVSQRCEEASSMITRHRDPEFRALPADVAFRICAIRETFEEAGVLLARPASASHDLVKQLCATKDEESSAPLTLDTGFIHEDPQVIKTWRDRVNREPSQFLEMCLQLDLVPEIWCLHEWANWLTPVHGKQNNRRFDTVFYVCCVDHKPQVEQDFGETVKAMWAPPRQLLSAYFREKGGLGFPQIYELARLLNFSSAEDLLQLLSSPGRDRTERWFPVLAHCTDFYVSLMPGDELYPKEPDFINQKIIEFPMSLEELNRTYPAQHRNCYSLQDLIFLPNYAIQPRHGHVGPDQNGTYTIFLQSKL</sequence>
<keyword evidence="6" id="KW-0460">Magnesium</keyword>
<comment type="cofactor">
    <cofactor evidence="2">
        <name>Mg(2+)</name>
        <dbReference type="ChEBI" id="CHEBI:18420"/>
    </cofactor>
</comment>
<gene>
    <name evidence="8" type="ORF">ElyMa_002013500</name>
</gene>
<dbReference type="GO" id="GO:0016818">
    <property type="term" value="F:hydrolase activity, acting on acid anhydrides, in phosphorus-containing anhydrides"/>
    <property type="evidence" value="ECO:0007669"/>
    <property type="project" value="InterPro"/>
</dbReference>
<evidence type="ECO:0000313" key="8">
    <source>
        <dbReference type="EMBL" id="GFR68004.1"/>
    </source>
</evidence>
<keyword evidence="4" id="KW-0479">Metal-binding</keyword>
<dbReference type="CDD" id="cd18870">
    <property type="entry name" value="NUDIX_AcylCoAdiphos_Nudt19"/>
    <property type="match status" value="1"/>
</dbReference>
<keyword evidence="5" id="KW-0378">Hydrolase</keyword>
<dbReference type="Proteomes" id="UP000762676">
    <property type="component" value="Unassembled WGS sequence"/>
</dbReference>
<dbReference type="EMBL" id="BMAT01004082">
    <property type="protein sequence ID" value="GFR68004.1"/>
    <property type="molecule type" value="Genomic_DNA"/>
</dbReference>
<accession>A0AAV4F4U4</accession>
<reference evidence="8 9" key="1">
    <citation type="journal article" date="2021" name="Elife">
        <title>Chloroplast acquisition without the gene transfer in kleptoplastic sea slugs, Plakobranchus ocellatus.</title>
        <authorList>
            <person name="Maeda T."/>
            <person name="Takahashi S."/>
            <person name="Yoshida T."/>
            <person name="Shimamura S."/>
            <person name="Takaki Y."/>
            <person name="Nagai Y."/>
            <person name="Toyoda A."/>
            <person name="Suzuki Y."/>
            <person name="Arimoto A."/>
            <person name="Ishii H."/>
            <person name="Satoh N."/>
            <person name="Nishiyama T."/>
            <person name="Hasebe M."/>
            <person name="Maruyama T."/>
            <person name="Minagawa J."/>
            <person name="Obokata J."/>
            <person name="Shigenobu S."/>
        </authorList>
    </citation>
    <scope>NUCLEOTIDE SEQUENCE [LARGE SCALE GENOMIC DNA]</scope>
</reference>
<evidence type="ECO:0000256" key="7">
    <source>
        <dbReference type="ARBA" id="ARBA00023211"/>
    </source>
</evidence>
<dbReference type="Gene3D" id="3.90.79.10">
    <property type="entry name" value="Nucleoside Triphosphate Pyrophosphohydrolase"/>
    <property type="match status" value="1"/>
</dbReference>
<evidence type="ECO:0000256" key="5">
    <source>
        <dbReference type="ARBA" id="ARBA00022801"/>
    </source>
</evidence>
<dbReference type="GO" id="GO:0005739">
    <property type="term" value="C:mitochondrion"/>
    <property type="evidence" value="ECO:0007669"/>
    <property type="project" value="TreeGrafter"/>
</dbReference>
<evidence type="ECO:0000256" key="6">
    <source>
        <dbReference type="ARBA" id="ARBA00022842"/>
    </source>
</evidence>
<dbReference type="SUPFAM" id="SSF55811">
    <property type="entry name" value="Nudix"/>
    <property type="match status" value="1"/>
</dbReference>
<protein>
    <submittedName>
        <fullName evidence="8">Nudix (Nucleoside diphosphate linked moiety X)-type motif 19</fullName>
    </submittedName>
</protein>
<dbReference type="InterPro" id="IPR015797">
    <property type="entry name" value="NUDIX_hydrolase-like_dom_sf"/>
</dbReference>
<dbReference type="PANTHER" id="PTHR12318">
    <property type="entry name" value="TESTOSTERONE-REGULATED PROTEIN RP2"/>
    <property type="match status" value="1"/>
</dbReference>
<comment type="caution">
    <text evidence="8">The sequence shown here is derived from an EMBL/GenBank/DDBJ whole genome shotgun (WGS) entry which is preliminary data.</text>
</comment>
<organism evidence="8 9">
    <name type="scientific">Elysia marginata</name>
    <dbReference type="NCBI Taxonomy" id="1093978"/>
    <lineage>
        <taxon>Eukaryota</taxon>
        <taxon>Metazoa</taxon>
        <taxon>Spiralia</taxon>
        <taxon>Lophotrochozoa</taxon>
        <taxon>Mollusca</taxon>
        <taxon>Gastropoda</taxon>
        <taxon>Heterobranchia</taxon>
        <taxon>Euthyneura</taxon>
        <taxon>Panpulmonata</taxon>
        <taxon>Sacoglossa</taxon>
        <taxon>Placobranchoidea</taxon>
        <taxon>Plakobranchidae</taxon>
        <taxon>Elysia</taxon>
    </lineage>
</organism>
<evidence type="ECO:0000256" key="4">
    <source>
        <dbReference type="ARBA" id="ARBA00022723"/>
    </source>
</evidence>
<dbReference type="PANTHER" id="PTHR12318:SF0">
    <property type="entry name" value="ACYL-COENZYME A DIPHOSPHATASE NUDT19"/>
    <property type="match status" value="1"/>
</dbReference>
<evidence type="ECO:0000313" key="9">
    <source>
        <dbReference type="Proteomes" id="UP000762676"/>
    </source>
</evidence>
<comment type="cofactor">
    <cofactor evidence="1">
        <name>Mn(2+)</name>
        <dbReference type="ChEBI" id="CHEBI:29035"/>
    </cofactor>
</comment>
<evidence type="ECO:0000256" key="1">
    <source>
        <dbReference type="ARBA" id="ARBA00001936"/>
    </source>
</evidence>
<dbReference type="AlphaFoldDB" id="A0AAV4F4U4"/>
<comment type="similarity">
    <text evidence="3">Belongs to the Nudix hydrolase family.</text>
</comment>